<dbReference type="Pfam" id="PF05699">
    <property type="entry name" value="Dimer_Tnp_hAT"/>
    <property type="match status" value="1"/>
</dbReference>
<dbReference type="SMART" id="SM00597">
    <property type="entry name" value="ZnF_TTF"/>
    <property type="match status" value="1"/>
</dbReference>
<feature type="domain" description="TTF-type" evidence="1">
    <location>
        <begin position="98"/>
        <end position="197"/>
    </location>
</feature>
<name>A0AAV0WRZ0_9HEMI</name>
<evidence type="ECO:0000313" key="2">
    <source>
        <dbReference type="EMBL" id="CAI6358568.1"/>
    </source>
</evidence>
<organism evidence="2 3">
    <name type="scientific">Macrosiphum euphorbiae</name>
    <name type="common">potato aphid</name>
    <dbReference type="NCBI Taxonomy" id="13131"/>
    <lineage>
        <taxon>Eukaryota</taxon>
        <taxon>Metazoa</taxon>
        <taxon>Ecdysozoa</taxon>
        <taxon>Arthropoda</taxon>
        <taxon>Hexapoda</taxon>
        <taxon>Insecta</taxon>
        <taxon>Pterygota</taxon>
        <taxon>Neoptera</taxon>
        <taxon>Paraneoptera</taxon>
        <taxon>Hemiptera</taxon>
        <taxon>Sternorrhyncha</taxon>
        <taxon>Aphidomorpha</taxon>
        <taxon>Aphidoidea</taxon>
        <taxon>Aphididae</taxon>
        <taxon>Macrosiphini</taxon>
        <taxon>Macrosiphum</taxon>
    </lineage>
</organism>
<proteinExistence type="predicted"/>
<reference evidence="2 3" key="1">
    <citation type="submission" date="2023-01" db="EMBL/GenBank/DDBJ databases">
        <authorList>
            <person name="Whitehead M."/>
        </authorList>
    </citation>
    <scope>NUCLEOTIDE SEQUENCE [LARGE SCALE GENOMIC DNA]</scope>
</reference>
<keyword evidence="3" id="KW-1185">Reference proteome</keyword>
<comment type="caution">
    <text evidence="2">The sequence shown here is derived from an EMBL/GenBank/DDBJ whole genome shotgun (WGS) entry which is preliminary data.</text>
</comment>
<dbReference type="InterPro" id="IPR052958">
    <property type="entry name" value="IFN-induced_PKR_regulator"/>
</dbReference>
<dbReference type="InterPro" id="IPR012337">
    <property type="entry name" value="RNaseH-like_sf"/>
</dbReference>
<accession>A0AAV0WRZ0</accession>
<evidence type="ECO:0000259" key="1">
    <source>
        <dbReference type="SMART" id="SM00597"/>
    </source>
</evidence>
<dbReference type="Proteomes" id="UP001160148">
    <property type="component" value="Unassembled WGS sequence"/>
</dbReference>
<gene>
    <name evidence="2" type="ORF">MEUPH1_LOCUS14071</name>
</gene>
<dbReference type="GO" id="GO:0046983">
    <property type="term" value="F:protein dimerization activity"/>
    <property type="evidence" value="ECO:0007669"/>
    <property type="project" value="InterPro"/>
</dbReference>
<evidence type="ECO:0000313" key="3">
    <source>
        <dbReference type="Proteomes" id="UP001160148"/>
    </source>
</evidence>
<dbReference type="EMBL" id="CARXXK010000002">
    <property type="protein sequence ID" value="CAI6358568.1"/>
    <property type="molecule type" value="Genomic_DNA"/>
</dbReference>
<dbReference type="PANTHER" id="PTHR46289">
    <property type="entry name" value="52 KDA REPRESSOR OF THE INHIBITOR OF THE PROTEIN KINASE-LIKE PROTEIN-RELATED"/>
    <property type="match status" value="1"/>
</dbReference>
<dbReference type="InterPro" id="IPR008906">
    <property type="entry name" value="HATC_C_dom"/>
</dbReference>
<dbReference type="AlphaFoldDB" id="A0AAV0WRZ0"/>
<dbReference type="PANTHER" id="PTHR46289:SF14">
    <property type="entry name" value="DUF4371 DOMAIN-CONTAINING PROTEIN"/>
    <property type="match status" value="1"/>
</dbReference>
<dbReference type="SUPFAM" id="SSF53098">
    <property type="entry name" value="Ribonuclease H-like"/>
    <property type="match status" value="1"/>
</dbReference>
<sequence length="652" mass="74554">MENLSNPNKKTKKCVITNYFTQVTDVRGASSEIVTQTHPVSELSSAQNTDRNQVIEPRNNDVSLFVNCSLTDEEKHLILVKPWIPPTTYAFPITEQNKKRKLIFQYKWFTTYNWLVYSELQEGAFCKFCMVFATTGGVGQQKLGALTLTAFKNWKKAKEVFNDHLNYDYHKLSVAKAEGFLNIYCNKKPSIINALDDDRVKIIKQNRERLIPIIECILLCGYQEIPLRGSNDFGPINFKTSTHNEVNKSQCFSVMADETTDVSVSEQLTICVRYLSGTGSNIEINEDFLKFYEISSLTGNDLASAILNGLNSCGVDCDFLFGQGWVQRYDAINDFIELFPCVVTALNNISEWNDGSGTSTDASILLNAIDSEFLVALQVIKVLFSFGLPLCKQLQKKNIDLREMISLANISIKVLENLRENVDHEFKKIFKEAQRLAEMLDFEISVKRLANRQKHRSNYIISSDDPEDYYRVSICIPFIESFIYQLNERFLAHQNIFKGFQCLFDDTNSDHTDFETLVSFYLPQIDLTTAICELQIWKQKGKCVAVGSDEVITSNALDAIKHCDPIIFPNIFTLLKILCTLPVSTATPERTFSSLKRVKTYLRNSMKEDRLNGLVLLSYYRNIEITPEEVLDELAKKKRKNRSDIITYKTLK</sequence>
<dbReference type="InterPro" id="IPR006580">
    <property type="entry name" value="Znf_TTF"/>
</dbReference>
<protein>
    <recommendedName>
        <fullName evidence="1">TTF-type domain-containing protein</fullName>
    </recommendedName>
</protein>